<name>A0A0R2DTB9_9LACO</name>
<dbReference type="PANTHER" id="PTHR33657:SF8">
    <property type="entry name" value="DOMAIN PROTEIN, PUTATIVE (AFU_ORTHOLOGUE AFUA_5G00600)-RELATED"/>
    <property type="match status" value="1"/>
</dbReference>
<feature type="chain" id="PRO_5006416337" description="Necrosis inducing protein (NPP1)" evidence="1">
    <location>
        <begin position="31"/>
        <end position="251"/>
    </location>
</feature>
<dbReference type="EMBL" id="AYZL01000020">
    <property type="protein sequence ID" value="KRN03724.1"/>
    <property type="molecule type" value="Genomic_DNA"/>
</dbReference>
<proteinExistence type="predicted"/>
<evidence type="ECO:0000313" key="3">
    <source>
        <dbReference type="Proteomes" id="UP000051378"/>
    </source>
</evidence>
<dbReference type="RefSeq" id="WP_056975035.1">
    <property type="nucleotide sequence ID" value="NZ_AYZL01000020.1"/>
</dbReference>
<evidence type="ECO:0000313" key="2">
    <source>
        <dbReference type="EMBL" id="KRN03724.1"/>
    </source>
</evidence>
<dbReference type="Pfam" id="PF05630">
    <property type="entry name" value="NPP1"/>
    <property type="match status" value="1"/>
</dbReference>
<dbReference type="AlphaFoldDB" id="A0A0R2DTB9"/>
<comment type="caution">
    <text evidence="2">The sequence shown here is derived from an EMBL/GenBank/DDBJ whole genome shotgun (WGS) entry which is preliminary data.</text>
</comment>
<gene>
    <name evidence="2" type="ORF">FC86_GL000833</name>
</gene>
<dbReference type="PATRIC" id="fig|1423744.4.peg.854"/>
<dbReference type="STRING" id="1423744.FC86_GL000833"/>
<feature type="signal peptide" evidence="1">
    <location>
        <begin position="1"/>
        <end position="30"/>
    </location>
</feature>
<organism evidence="2 3">
    <name type="scientific">Holzapfeliella floricola DSM 23037 = JCM 16512</name>
    <dbReference type="NCBI Taxonomy" id="1423744"/>
    <lineage>
        <taxon>Bacteria</taxon>
        <taxon>Bacillati</taxon>
        <taxon>Bacillota</taxon>
        <taxon>Bacilli</taxon>
        <taxon>Lactobacillales</taxon>
        <taxon>Lactobacillaceae</taxon>
        <taxon>Holzapfeliella</taxon>
    </lineage>
</organism>
<dbReference type="Proteomes" id="UP000051378">
    <property type="component" value="Unassembled WGS sequence"/>
</dbReference>
<dbReference type="InterPro" id="IPR008701">
    <property type="entry name" value="NPP1"/>
</dbReference>
<dbReference type="PIRSF" id="PIRSF029958">
    <property type="entry name" value="Necrosis-inducing_protein"/>
    <property type="match status" value="1"/>
</dbReference>
<keyword evidence="3" id="KW-1185">Reference proteome</keyword>
<dbReference type="OrthoDB" id="4274514at2"/>
<sequence length="251" mass="27053">MNKKVVTILSAVALGLSASLINQSSQPASAAVIDHNKVVGFKETNPSNLTEQIEKKYKPVLKVYSGAVPFPAVDAAGNTSGGLQASGTPSGNASKSTGQVYARSGWYQGKWAIMYSWYFPKDEPDSRIGGHRHDWENIVVWLDNPANKNPKVLKVSYSAHGGYTSYGYSGKTFKGNTPLVGYDNMKPVPKFVDHSLSPSNGEVGGSQPLIGWDDLTPAARNALNNTDFGKANVPFKDANYQNNLKKALASW</sequence>
<evidence type="ECO:0008006" key="4">
    <source>
        <dbReference type="Google" id="ProtNLM"/>
    </source>
</evidence>
<dbReference type="PANTHER" id="PTHR33657">
    <property type="entry name" value="DOMAIN PROTEIN, PUTATIVE (AFU_ORTHOLOGUE AFUA_5G00600)-RELATED"/>
    <property type="match status" value="1"/>
</dbReference>
<reference evidence="2 3" key="1">
    <citation type="journal article" date="2015" name="Genome Announc.">
        <title>Expanding the biotechnology potential of lactobacilli through comparative genomics of 213 strains and associated genera.</title>
        <authorList>
            <person name="Sun Z."/>
            <person name="Harris H.M."/>
            <person name="McCann A."/>
            <person name="Guo C."/>
            <person name="Argimon S."/>
            <person name="Zhang W."/>
            <person name="Yang X."/>
            <person name="Jeffery I.B."/>
            <person name="Cooney J.C."/>
            <person name="Kagawa T.F."/>
            <person name="Liu W."/>
            <person name="Song Y."/>
            <person name="Salvetti E."/>
            <person name="Wrobel A."/>
            <person name="Rasinkangas P."/>
            <person name="Parkhill J."/>
            <person name="Rea M.C."/>
            <person name="O'Sullivan O."/>
            <person name="Ritari J."/>
            <person name="Douillard F.P."/>
            <person name="Paul Ross R."/>
            <person name="Yang R."/>
            <person name="Briner A.E."/>
            <person name="Felis G.E."/>
            <person name="de Vos W.M."/>
            <person name="Barrangou R."/>
            <person name="Klaenhammer T.R."/>
            <person name="Caufield P.W."/>
            <person name="Cui Y."/>
            <person name="Zhang H."/>
            <person name="O'Toole P.W."/>
        </authorList>
    </citation>
    <scope>NUCLEOTIDE SEQUENCE [LARGE SCALE GENOMIC DNA]</scope>
    <source>
        <strain evidence="2 3">DSM 23037</strain>
    </source>
</reference>
<accession>A0A0R2DTB9</accession>
<keyword evidence="1" id="KW-0732">Signal</keyword>
<evidence type="ECO:0000256" key="1">
    <source>
        <dbReference type="SAM" id="SignalP"/>
    </source>
</evidence>
<protein>
    <recommendedName>
        <fullName evidence="4">Necrosis inducing protein (NPP1)</fullName>
    </recommendedName>
</protein>